<accession>A0ABT7Y9I8</accession>
<dbReference type="Pfam" id="PF11138">
    <property type="entry name" value="DUF2911"/>
    <property type="match status" value="1"/>
</dbReference>
<proteinExistence type="predicted"/>
<evidence type="ECO:0000313" key="1">
    <source>
        <dbReference type="EMBL" id="MDN3203182.1"/>
    </source>
</evidence>
<comment type="caution">
    <text evidence="1">The sequence shown here is derived from an EMBL/GenBank/DDBJ whole genome shotgun (WGS) entry which is preliminary data.</text>
</comment>
<keyword evidence="2" id="KW-1185">Reference proteome</keyword>
<organism evidence="1 2">
    <name type="scientific">Algoriphagus sediminis</name>
    <dbReference type="NCBI Taxonomy" id="3057113"/>
    <lineage>
        <taxon>Bacteria</taxon>
        <taxon>Pseudomonadati</taxon>
        <taxon>Bacteroidota</taxon>
        <taxon>Cytophagia</taxon>
        <taxon>Cytophagales</taxon>
        <taxon>Cyclobacteriaceae</taxon>
        <taxon>Algoriphagus</taxon>
    </lineage>
</organism>
<dbReference type="Gene3D" id="1.25.40.10">
    <property type="entry name" value="Tetratricopeptide repeat domain"/>
    <property type="match status" value="1"/>
</dbReference>
<dbReference type="EMBL" id="JAUEPH010000002">
    <property type="protein sequence ID" value="MDN3203182.1"/>
    <property type="molecule type" value="Genomic_DNA"/>
</dbReference>
<dbReference type="SUPFAM" id="SSF48452">
    <property type="entry name" value="TPR-like"/>
    <property type="match status" value="1"/>
</dbReference>
<sequence>MQKLFICTLILSVFIFYENQIFAQDYDYPFPSRSPKGDISQIVGNTTIEIEYERPSVRGREIFGELVPWGEVWRTGAGYATKIRFDREVKIGGQSVKAGKYSIFTIPNKESWILILNSDTELYGSYDYDPAKDVLRYPLINQNSGRFYETLTIDIDIIPDNAQIFISWANKQVSFLVETSTAKEMDKFIESQLISGKSQNADWYAAGADYYFFNGENYGVALDLASKAIELSAGNLWARSIRIDVFKRLGYFEKALDEIERYKKYVKSDSFERPNDLEQELNYLNTEKSRIEDLRKK</sequence>
<protein>
    <submittedName>
        <fullName evidence="1">DUF2911 domain-containing protein</fullName>
    </submittedName>
</protein>
<reference evidence="1" key="1">
    <citation type="submission" date="2023-06" db="EMBL/GenBank/DDBJ databases">
        <title>Robiginitalea aurantiacus sp. nov. and Algoriphagus sediminis sp. nov., isolated from coastal sediment.</title>
        <authorList>
            <person name="Zhou Z.Y."/>
            <person name="An J."/>
            <person name="Jia Y.W."/>
            <person name="Du Z.J."/>
        </authorList>
    </citation>
    <scope>NUCLEOTIDE SEQUENCE</scope>
    <source>
        <strain evidence="1">C2-7</strain>
    </source>
</reference>
<dbReference type="InterPro" id="IPR021314">
    <property type="entry name" value="DUF2911"/>
</dbReference>
<gene>
    <name evidence="1" type="ORF">QVH07_03445</name>
</gene>
<dbReference type="RefSeq" id="WP_289998746.1">
    <property type="nucleotide sequence ID" value="NZ_JAUEPH010000002.1"/>
</dbReference>
<dbReference type="InterPro" id="IPR011990">
    <property type="entry name" value="TPR-like_helical_dom_sf"/>
</dbReference>
<evidence type="ECO:0000313" key="2">
    <source>
        <dbReference type="Proteomes" id="UP001171916"/>
    </source>
</evidence>
<dbReference type="Proteomes" id="UP001171916">
    <property type="component" value="Unassembled WGS sequence"/>
</dbReference>
<name>A0ABT7Y9I8_9BACT</name>